<reference evidence="9" key="1">
    <citation type="submission" date="2019-11" db="EMBL/GenBank/DDBJ databases">
        <authorList>
            <person name="Liu Y."/>
            <person name="Hou J."/>
            <person name="Li T.-Q."/>
            <person name="Guan C.-H."/>
            <person name="Wu X."/>
            <person name="Wu H.-Z."/>
            <person name="Ling F."/>
            <person name="Zhang R."/>
            <person name="Shi X.-G."/>
            <person name="Ren J.-P."/>
            <person name="Chen E.-F."/>
            <person name="Sun J.-M."/>
        </authorList>
    </citation>
    <scope>NUCLEOTIDE SEQUENCE</scope>
    <source>
        <strain evidence="9">Adult_tree_wgs_1</strain>
        <tissue evidence="9">Leaves</tissue>
    </source>
</reference>
<accession>A0A834HEV3</accession>
<sequence length="341" mass="37503">MANLPEKKSQQNSSKDYFKYFRYKEGQDSASEVRNVLLIVATVIAAVTFQAGVSPPGGVWQDGDKVGKAIYAGQKAAFYVFLIFNTLALSSSVLVIIILTISFPLQFEIFAATVSMIVTYGSAIFAVTPGESSSFRYVLITASGPFVVRGIDHKYMANPPENTSKNWFKYFQYQEGKETPGDTRNVLLIIASLIAAVTFQAGVSPPGGVWQEGDRAGKAIYAADKVAFYVFLISNTLALSSSVLVIISLTITFPLRLEILVAMVSMIVTYGSAIFAVTPGESTRFRYILLTALGPFGVQCLIQMFRKFQTMPAYDRLEKYVSKSMAWMHARIEKYASKSSV</sequence>
<evidence type="ECO:0000256" key="5">
    <source>
        <dbReference type="ARBA" id="ARBA00023043"/>
    </source>
</evidence>
<dbReference type="EMBL" id="WJXA01000001">
    <property type="protein sequence ID" value="KAF7153256.1"/>
    <property type="molecule type" value="Genomic_DNA"/>
</dbReference>
<feature type="transmembrane region" description="Helical" evidence="7">
    <location>
        <begin position="259"/>
        <end position="278"/>
    </location>
</feature>
<dbReference type="Pfam" id="PF13962">
    <property type="entry name" value="PGG"/>
    <property type="match status" value="2"/>
</dbReference>
<name>A0A834HEV3_RHOSS</name>
<dbReference type="PANTHER" id="PTHR24186:SF56">
    <property type="entry name" value="PGG DOMAIN-CONTAINING PROTEIN"/>
    <property type="match status" value="1"/>
</dbReference>
<keyword evidence="5" id="KW-0040">ANK repeat</keyword>
<protein>
    <recommendedName>
        <fullName evidence="8">PGG domain-containing protein</fullName>
    </recommendedName>
</protein>
<keyword evidence="10" id="KW-1185">Reference proteome</keyword>
<evidence type="ECO:0000256" key="7">
    <source>
        <dbReference type="SAM" id="Phobius"/>
    </source>
</evidence>
<dbReference type="Proteomes" id="UP000626092">
    <property type="component" value="Unassembled WGS sequence"/>
</dbReference>
<dbReference type="OrthoDB" id="681126at2759"/>
<gene>
    <name evidence="9" type="ORF">RHSIM_Rhsim01G0141700</name>
</gene>
<dbReference type="GO" id="GO:0005886">
    <property type="term" value="C:plasma membrane"/>
    <property type="evidence" value="ECO:0007669"/>
    <property type="project" value="TreeGrafter"/>
</dbReference>
<keyword evidence="6 7" id="KW-0472">Membrane</keyword>
<dbReference type="PANTHER" id="PTHR24186">
    <property type="entry name" value="PROTEIN PHOSPHATASE 1 REGULATORY SUBUNIT"/>
    <property type="match status" value="1"/>
</dbReference>
<evidence type="ECO:0000256" key="1">
    <source>
        <dbReference type="ARBA" id="ARBA00004141"/>
    </source>
</evidence>
<feature type="transmembrane region" description="Helical" evidence="7">
    <location>
        <begin position="186"/>
        <end position="206"/>
    </location>
</feature>
<comment type="subcellular location">
    <subcellularLocation>
        <location evidence="1">Membrane</location>
        <topology evidence="1">Multi-pass membrane protein</topology>
    </subcellularLocation>
</comment>
<evidence type="ECO:0000256" key="6">
    <source>
        <dbReference type="ARBA" id="ARBA00023136"/>
    </source>
</evidence>
<dbReference type="InterPro" id="IPR026961">
    <property type="entry name" value="PGG_dom"/>
</dbReference>
<evidence type="ECO:0000313" key="9">
    <source>
        <dbReference type="EMBL" id="KAF7153256.1"/>
    </source>
</evidence>
<keyword evidence="2 7" id="KW-0812">Transmembrane</keyword>
<organism evidence="9 10">
    <name type="scientific">Rhododendron simsii</name>
    <name type="common">Sims's rhododendron</name>
    <dbReference type="NCBI Taxonomy" id="118357"/>
    <lineage>
        <taxon>Eukaryota</taxon>
        <taxon>Viridiplantae</taxon>
        <taxon>Streptophyta</taxon>
        <taxon>Embryophyta</taxon>
        <taxon>Tracheophyta</taxon>
        <taxon>Spermatophyta</taxon>
        <taxon>Magnoliopsida</taxon>
        <taxon>eudicotyledons</taxon>
        <taxon>Gunneridae</taxon>
        <taxon>Pentapetalae</taxon>
        <taxon>asterids</taxon>
        <taxon>Ericales</taxon>
        <taxon>Ericaceae</taxon>
        <taxon>Ericoideae</taxon>
        <taxon>Rhodoreae</taxon>
        <taxon>Rhododendron</taxon>
    </lineage>
</organism>
<evidence type="ECO:0000259" key="8">
    <source>
        <dbReference type="Pfam" id="PF13962"/>
    </source>
</evidence>
<feature type="transmembrane region" description="Helical" evidence="7">
    <location>
        <begin position="76"/>
        <end position="103"/>
    </location>
</feature>
<evidence type="ECO:0000313" key="10">
    <source>
        <dbReference type="Proteomes" id="UP000626092"/>
    </source>
</evidence>
<feature type="transmembrane region" description="Helical" evidence="7">
    <location>
        <begin position="284"/>
        <end position="302"/>
    </location>
</feature>
<feature type="transmembrane region" description="Helical" evidence="7">
    <location>
        <begin position="109"/>
        <end position="127"/>
    </location>
</feature>
<dbReference type="AlphaFoldDB" id="A0A834HEV3"/>
<feature type="domain" description="PGG" evidence="8">
    <location>
        <begin position="182"/>
        <end position="274"/>
    </location>
</feature>
<evidence type="ECO:0000256" key="4">
    <source>
        <dbReference type="ARBA" id="ARBA00022989"/>
    </source>
</evidence>
<keyword evidence="3" id="KW-0677">Repeat</keyword>
<feature type="transmembrane region" description="Helical" evidence="7">
    <location>
        <begin position="226"/>
        <end position="247"/>
    </location>
</feature>
<evidence type="ECO:0000256" key="3">
    <source>
        <dbReference type="ARBA" id="ARBA00022737"/>
    </source>
</evidence>
<proteinExistence type="predicted"/>
<feature type="domain" description="PGG" evidence="8">
    <location>
        <begin position="31"/>
        <end position="119"/>
    </location>
</feature>
<keyword evidence="4 7" id="KW-1133">Transmembrane helix</keyword>
<comment type="caution">
    <text evidence="9">The sequence shown here is derived from an EMBL/GenBank/DDBJ whole genome shotgun (WGS) entry which is preliminary data.</text>
</comment>
<evidence type="ECO:0000256" key="2">
    <source>
        <dbReference type="ARBA" id="ARBA00022692"/>
    </source>
</evidence>